<proteinExistence type="inferred from homology"/>
<dbReference type="InterPro" id="IPR012910">
    <property type="entry name" value="Plug_dom"/>
</dbReference>
<dbReference type="InterPro" id="IPR036942">
    <property type="entry name" value="Beta-barrel_TonB_sf"/>
</dbReference>
<keyword evidence="3 7" id="KW-1134">Transmembrane beta strand</keyword>
<keyword evidence="13" id="KW-1185">Reference proteome</keyword>
<dbReference type="InterPro" id="IPR008969">
    <property type="entry name" value="CarboxyPept-like_regulatory"/>
</dbReference>
<keyword evidence="5 7" id="KW-0472">Membrane</keyword>
<keyword evidence="9" id="KW-1133">Transmembrane helix</keyword>
<dbReference type="Proteomes" id="UP000192393">
    <property type="component" value="Unassembled WGS sequence"/>
</dbReference>
<dbReference type="Gene3D" id="2.40.170.20">
    <property type="entry name" value="TonB-dependent receptor, beta-barrel domain"/>
    <property type="match status" value="1"/>
</dbReference>
<dbReference type="SUPFAM" id="SSF56935">
    <property type="entry name" value="Porins"/>
    <property type="match status" value="1"/>
</dbReference>
<evidence type="ECO:0000256" key="9">
    <source>
        <dbReference type="SAM" id="Phobius"/>
    </source>
</evidence>
<dbReference type="AlphaFoldDB" id="A0A1W2C126"/>
<dbReference type="InterPro" id="IPR037066">
    <property type="entry name" value="Plug_dom_sf"/>
</dbReference>
<keyword evidence="2 7" id="KW-0813">Transport</keyword>
<evidence type="ECO:0000259" key="10">
    <source>
        <dbReference type="Pfam" id="PF07715"/>
    </source>
</evidence>
<comment type="subcellular location">
    <subcellularLocation>
        <location evidence="1 7">Cell outer membrane</location>
        <topology evidence="1 7">Multi-pass membrane protein</topology>
    </subcellularLocation>
</comment>
<keyword evidence="4 7" id="KW-0812">Transmembrane</keyword>
<feature type="domain" description="Outer membrane protein beta-barrel" evidence="11">
    <location>
        <begin position="395"/>
        <end position="807"/>
    </location>
</feature>
<dbReference type="Gene3D" id="2.170.130.10">
    <property type="entry name" value="TonB-dependent receptor, plug domain"/>
    <property type="match status" value="1"/>
</dbReference>
<evidence type="ECO:0000256" key="3">
    <source>
        <dbReference type="ARBA" id="ARBA00022452"/>
    </source>
</evidence>
<evidence type="ECO:0000256" key="2">
    <source>
        <dbReference type="ARBA" id="ARBA00022448"/>
    </source>
</evidence>
<dbReference type="PANTHER" id="PTHR40980">
    <property type="entry name" value="PLUG DOMAIN-CONTAINING PROTEIN"/>
    <property type="match status" value="1"/>
</dbReference>
<dbReference type="PROSITE" id="PS52016">
    <property type="entry name" value="TONB_DEPENDENT_REC_3"/>
    <property type="match status" value="1"/>
</dbReference>
<evidence type="ECO:0000256" key="8">
    <source>
        <dbReference type="SAM" id="MobiDB-lite"/>
    </source>
</evidence>
<dbReference type="EMBL" id="FWXS01000008">
    <property type="protein sequence ID" value="SMC78889.1"/>
    <property type="molecule type" value="Genomic_DNA"/>
</dbReference>
<dbReference type="Pfam" id="PF13620">
    <property type="entry name" value="CarboxypepD_reg"/>
    <property type="match status" value="1"/>
</dbReference>
<feature type="compositionally biased region" description="Basic and acidic residues" evidence="8">
    <location>
        <begin position="812"/>
        <end position="824"/>
    </location>
</feature>
<accession>A0A1W2C126</accession>
<organism evidence="12 13">
    <name type="scientific">Moheibacter sediminis</name>
    <dbReference type="NCBI Taxonomy" id="1434700"/>
    <lineage>
        <taxon>Bacteria</taxon>
        <taxon>Pseudomonadati</taxon>
        <taxon>Bacteroidota</taxon>
        <taxon>Flavobacteriia</taxon>
        <taxon>Flavobacteriales</taxon>
        <taxon>Weeksellaceae</taxon>
        <taxon>Moheibacter</taxon>
    </lineage>
</organism>
<evidence type="ECO:0000256" key="6">
    <source>
        <dbReference type="ARBA" id="ARBA00023237"/>
    </source>
</evidence>
<dbReference type="Pfam" id="PF07715">
    <property type="entry name" value="Plug"/>
    <property type="match status" value="1"/>
</dbReference>
<sequence length="833" mass="93788">MPYTHKAFFLKKNTNSTKIKMFTKSIYTFIISFLAIQSIAQNVNLTGKVTDNANAPLEYVTVSIQEPGTYAELFAGITDSTGVFSIEVTPGDYILYLESFGGSKYEQPISITQTMSVGNIKLGENSVVALEGANIVGTNQTYKMELDKKVYDLSQDALAKGASMSDALQNVPSVQVDGEGNVSLRGNENVRILIDGKPSSMVGISDPATALQNLPADAVQRIEIVTNPSARYEAEGTAGIINIILKKGKLQGMNGSVSVFGGIPETAGASATINYRTGKWNLFTTLGYRYQEREGENKSNTTRFDSNGTARYENMIGESNRINNGYNINLGTEYYLDDRNTFTVSGNYRDGKNENISSIAYNMFDSNFSPTGNSIRTENEEEDDYSGEINFNFKHEFNEPGHEFTVDARASYSKETEDAFLREIGDAVNSTERSFSYERQRRVLISADYIYPFGEKGRFELGARGEMEGTLTNFSVDSLGTEGWISKPDFSNNTDYLQNVYAAYAQYGNAFGKFSFFAGLRMENSDITVNSILNQSKTKKNYVDFFPSLFLNYQFESEDQLQLSYSRRIRRPRGWDLIPFTSYSNNRIIFMGNPDLDPQYTDSYELSYITKIGKLMLTPNVYYSNTTDNIQRYQSTLDDMSLVTRPVNVGTEQRYGGDLTFTYRPWKWWNIMGNVNVFGYKTDGEITDTRTNPDTGETITRITSFDGEGTSWFGRLSSTFTLPASFSAQIAGNYRGGQKTAQMDRKANYSVDLSLSKDLFNDRATITFNVRDVFDTRGFEVDSWGEDFVVSSENRWGVRTFNLNFTYRFNQSKRDQRRQDRQGGMEDEMGGEM</sequence>
<evidence type="ECO:0000313" key="13">
    <source>
        <dbReference type="Proteomes" id="UP000192393"/>
    </source>
</evidence>
<dbReference type="PANTHER" id="PTHR40980:SF4">
    <property type="entry name" value="TONB-DEPENDENT RECEPTOR-LIKE BETA-BARREL DOMAIN-CONTAINING PROTEIN"/>
    <property type="match status" value="1"/>
</dbReference>
<keyword evidence="6 7" id="KW-0998">Cell outer membrane</keyword>
<protein>
    <submittedName>
        <fullName evidence="12">Outer membrane receptor proteins, mostly Fe transport</fullName>
    </submittedName>
</protein>
<dbReference type="InterPro" id="IPR039426">
    <property type="entry name" value="TonB-dep_rcpt-like"/>
</dbReference>
<evidence type="ECO:0000259" key="11">
    <source>
        <dbReference type="Pfam" id="PF14905"/>
    </source>
</evidence>
<dbReference type="SUPFAM" id="SSF49464">
    <property type="entry name" value="Carboxypeptidase regulatory domain-like"/>
    <property type="match status" value="1"/>
</dbReference>
<evidence type="ECO:0000256" key="7">
    <source>
        <dbReference type="PROSITE-ProRule" id="PRU01360"/>
    </source>
</evidence>
<comment type="similarity">
    <text evidence="7">Belongs to the TonB-dependent receptor family.</text>
</comment>
<dbReference type="STRING" id="1434700.SAMN06296427_10851"/>
<dbReference type="Pfam" id="PF14905">
    <property type="entry name" value="OMP_b-brl_3"/>
    <property type="match status" value="1"/>
</dbReference>
<keyword evidence="12" id="KW-0675">Receptor</keyword>
<evidence type="ECO:0000256" key="5">
    <source>
        <dbReference type="ARBA" id="ARBA00023136"/>
    </source>
</evidence>
<dbReference type="GO" id="GO:0009279">
    <property type="term" value="C:cell outer membrane"/>
    <property type="evidence" value="ECO:0007669"/>
    <property type="project" value="UniProtKB-SubCell"/>
</dbReference>
<feature type="domain" description="TonB-dependent receptor plug" evidence="10">
    <location>
        <begin position="149"/>
        <end position="240"/>
    </location>
</feature>
<feature type="region of interest" description="Disordered" evidence="8">
    <location>
        <begin position="812"/>
        <end position="833"/>
    </location>
</feature>
<reference evidence="12 13" key="1">
    <citation type="submission" date="2017-04" db="EMBL/GenBank/DDBJ databases">
        <authorList>
            <person name="Afonso C.L."/>
            <person name="Miller P.J."/>
            <person name="Scott M.A."/>
            <person name="Spackman E."/>
            <person name="Goraichik I."/>
            <person name="Dimitrov K.M."/>
            <person name="Suarez D.L."/>
            <person name="Swayne D.E."/>
        </authorList>
    </citation>
    <scope>NUCLEOTIDE SEQUENCE [LARGE SCALE GENOMIC DNA]</scope>
    <source>
        <strain evidence="12 13">CGMCC 1.12708</strain>
    </source>
</reference>
<evidence type="ECO:0000256" key="1">
    <source>
        <dbReference type="ARBA" id="ARBA00004571"/>
    </source>
</evidence>
<gene>
    <name evidence="12" type="ORF">SAMN06296427_10851</name>
</gene>
<name>A0A1W2C126_9FLAO</name>
<evidence type="ECO:0000313" key="12">
    <source>
        <dbReference type="EMBL" id="SMC78889.1"/>
    </source>
</evidence>
<evidence type="ECO:0000256" key="4">
    <source>
        <dbReference type="ARBA" id="ARBA00022692"/>
    </source>
</evidence>
<feature type="transmembrane region" description="Helical" evidence="9">
    <location>
        <begin position="21"/>
        <end position="40"/>
    </location>
</feature>
<dbReference type="Gene3D" id="2.60.40.1120">
    <property type="entry name" value="Carboxypeptidase-like, regulatory domain"/>
    <property type="match status" value="1"/>
</dbReference>
<dbReference type="InterPro" id="IPR041700">
    <property type="entry name" value="OMP_b-brl_3"/>
</dbReference>